<dbReference type="EMBL" id="CP022111">
    <property type="protein sequence ID" value="ASG22091.1"/>
    <property type="molecule type" value="Genomic_DNA"/>
</dbReference>
<dbReference type="AlphaFoldDB" id="A0A248JUE1"/>
<name>A0A248JUE1_9PROT</name>
<dbReference type="Proteomes" id="UP000197153">
    <property type="component" value="Chromosome 2"/>
</dbReference>
<protein>
    <submittedName>
        <fullName evidence="1">Uncharacterized protein</fullName>
    </submittedName>
</protein>
<sequence>MIDQNGQPVRKAALKTYLETYNAGARGSKEFGGLPRALVIICDGLVLGKTTYVKCVDGQVQLSRRKDGSVVGGGL</sequence>
<organism evidence="1 2">
    <name type="scientific">Nitrospirillum viridazoti CBAmc</name>
    <dbReference type="NCBI Taxonomy" id="1441467"/>
    <lineage>
        <taxon>Bacteria</taxon>
        <taxon>Pseudomonadati</taxon>
        <taxon>Pseudomonadota</taxon>
        <taxon>Alphaproteobacteria</taxon>
        <taxon>Rhodospirillales</taxon>
        <taxon>Azospirillaceae</taxon>
        <taxon>Nitrospirillum</taxon>
        <taxon>Nitrospirillum viridazoti</taxon>
    </lineage>
</organism>
<gene>
    <name evidence="1" type="ORF">Y958_13985</name>
</gene>
<accession>A0A248JUE1</accession>
<evidence type="ECO:0000313" key="2">
    <source>
        <dbReference type="Proteomes" id="UP000197153"/>
    </source>
</evidence>
<proteinExistence type="predicted"/>
<evidence type="ECO:0000313" key="1">
    <source>
        <dbReference type="EMBL" id="ASG22091.1"/>
    </source>
</evidence>
<reference evidence="1 2" key="1">
    <citation type="submission" date="2017-06" db="EMBL/GenBank/DDBJ databases">
        <title>Complete genome sequence of Nitrospirillum amazonense strain CBAmC, an endophytic nitrogen-fixing and plant growth-promoting bacterium, isolated from sugarcane.</title>
        <authorList>
            <person name="Schwab S."/>
            <person name="dos Santos Teixeira K.R."/>
            <person name="Simoes Araujo J.L."/>
            <person name="Soares Vidal M."/>
            <person name="Borges de Freitas H.R."/>
            <person name="Rivello Crivelaro A.L."/>
            <person name="Bueno de Camargo Nunes A."/>
            <person name="dos Santos C.M."/>
            <person name="Palmeira da Silva Rosa D."/>
            <person name="da Silva Padilha D."/>
            <person name="da Silva E."/>
            <person name="Araujo Terra L."/>
            <person name="Soares Mendes V."/>
            <person name="Farinelli L."/>
            <person name="Magalhaes Cruz L."/>
            <person name="Baldani J.I."/>
        </authorList>
    </citation>
    <scope>NUCLEOTIDE SEQUENCE [LARGE SCALE GENOMIC DNA]</scope>
    <source>
        <strain evidence="1 2">CBAmC</strain>
    </source>
</reference>
<keyword evidence="2" id="KW-1185">Reference proteome</keyword>
<dbReference type="KEGG" id="nao:Y958_13985"/>
<dbReference type="RefSeq" id="WP_040847748.1">
    <property type="nucleotide sequence ID" value="NZ_CP022111.1"/>
</dbReference>